<accession>A0A6A3AI04</accession>
<dbReference type="GO" id="GO:0005634">
    <property type="term" value="C:nucleus"/>
    <property type="evidence" value="ECO:0007669"/>
    <property type="project" value="UniProtKB-SubCell"/>
</dbReference>
<evidence type="ECO:0000256" key="3">
    <source>
        <dbReference type="ARBA" id="ARBA00023125"/>
    </source>
</evidence>
<dbReference type="FunFam" id="1.20.5.170:FF:000020">
    <property type="entry name" value="BZIP transcription factor"/>
    <property type="match status" value="1"/>
</dbReference>
<dbReference type="PROSITE" id="PS00036">
    <property type="entry name" value="BZIP_BASIC"/>
    <property type="match status" value="1"/>
</dbReference>
<keyword evidence="3" id="KW-0238">DNA-binding</keyword>
<dbReference type="GO" id="GO:0046982">
    <property type="term" value="F:protein heterodimerization activity"/>
    <property type="evidence" value="ECO:0007669"/>
    <property type="project" value="UniProtKB-ARBA"/>
</dbReference>
<name>A0A6A3AI04_HIBSY</name>
<feature type="compositionally biased region" description="Basic and acidic residues" evidence="6">
    <location>
        <begin position="62"/>
        <end position="76"/>
    </location>
</feature>
<evidence type="ECO:0000313" key="8">
    <source>
        <dbReference type="EMBL" id="KAE8704194.1"/>
    </source>
</evidence>
<comment type="caution">
    <text evidence="8">The sequence shown here is derived from an EMBL/GenBank/DDBJ whole genome shotgun (WGS) entry which is preliminary data.</text>
</comment>
<feature type="domain" description="BZIP" evidence="7">
    <location>
        <begin position="61"/>
        <end position="124"/>
    </location>
</feature>
<dbReference type="EMBL" id="VEPZ02000994">
    <property type="protein sequence ID" value="KAE8704194.1"/>
    <property type="molecule type" value="Genomic_DNA"/>
</dbReference>
<dbReference type="AlphaFoldDB" id="A0A6A3AI04"/>
<keyword evidence="9" id="KW-1185">Reference proteome</keyword>
<dbReference type="PANTHER" id="PTHR45764">
    <property type="entry name" value="BZIP TRANSCRIPTION FACTOR 44"/>
    <property type="match status" value="1"/>
</dbReference>
<dbReference type="InterPro" id="IPR004827">
    <property type="entry name" value="bZIP"/>
</dbReference>
<dbReference type="PROSITE" id="PS50217">
    <property type="entry name" value="BZIP"/>
    <property type="match status" value="1"/>
</dbReference>
<evidence type="ECO:0000256" key="2">
    <source>
        <dbReference type="ARBA" id="ARBA00023015"/>
    </source>
</evidence>
<evidence type="ECO:0000256" key="1">
    <source>
        <dbReference type="ARBA" id="ARBA00004123"/>
    </source>
</evidence>
<sequence length="183" mass="21059">MSPVVSEILRSGFMINSSLRRRTHLVQSFSVVFLHCGNSNSPGSTLLQNSGSEYDLHQLMDQRKRRRMESNRESARRSRMRKQKHLHDLMVQLSRLRKENHQILTSINFTTHQYLNMEAENSALGAQIMELSQRLDSLNEILNYFNNPTISNGVYESEAFETSAESLSCIYQPIVVSGGIFQY</sequence>
<evidence type="ECO:0000259" key="7">
    <source>
        <dbReference type="PROSITE" id="PS50217"/>
    </source>
</evidence>
<dbReference type="Pfam" id="PF00170">
    <property type="entry name" value="bZIP_1"/>
    <property type="match status" value="1"/>
</dbReference>
<keyword evidence="5" id="KW-0539">Nucleus</keyword>
<reference evidence="8" key="1">
    <citation type="submission" date="2019-09" db="EMBL/GenBank/DDBJ databases">
        <title>Draft genome information of white flower Hibiscus syriacus.</title>
        <authorList>
            <person name="Kim Y.-M."/>
        </authorList>
    </citation>
    <scope>NUCLEOTIDE SEQUENCE [LARGE SCALE GENOMIC DNA]</scope>
    <source>
        <strain evidence="8">YM2019G1</strain>
    </source>
</reference>
<dbReference type="SMART" id="SM00338">
    <property type="entry name" value="BRLZ"/>
    <property type="match status" value="1"/>
</dbReference>
<dbReference type="GO" id="GO:0000976">
    <property type="term" value="F:transcription cis-regulatory region binding"/>
    <property type="evidence" value="ECO:0007669"/>
    <property type="project" value="TreeGrafter"/>
</dbReference>
<keyword evidence="4" id="KW-0804">Transcription</keyword>
<gene>
    <name evidence="8" type="ORF">F3Y22_tig00110458pilonHSYRG00189</name>
</gene>
<proteinExistence type="predicted"/>
<dbReference type="GO" id="GO:0003700">
    <property type="term" value="F:DNA-binding transcription factor activity"/>
    <property type="evidence" value="ECO:0007669"/>
    <property type="project" value="InterPro"/>
</dbReference>
<evidence type="ECO:0000256" key="5">
    <source>
        <dbReference type="ARBA" id="ARBA00023242"/>
    </source>
</evidence>
<comment type="subcellular location">
    <subcellularLocation>
        <location evidence="1">Nucleus</location>
    </subcellularLocation>
</comment>
<dbReference type="GO" id="GO:0045893">
    <property type="term" value="P:positive regulation of DNA-templated transcription"/>
    <property type="evidence" value="ECO:0007669"/>
    <property type="project" value="TreeGrafter"/>
</dbReference>
<dbReference type="InterPro" id="IPR045314">
    <property type="entry name" value="bZIP_plant_GBF1"/>
</dbReference>
<dbReference type="Gene3D" id="1.20.5.170">
    <property type="match status" value="1"/>
</dbReference>
<dbReference type="SUPFAM" id="SSF57959">
    <property type="entry name" value="Leucine zipper domain"/>
    <property type="match status" value="1"/>
</dbReference>
<dbReference type="Proteomes" id="UP000436088">
    <property type="component" value="Unassembled WGS sequence"/>
</dbReference>
<keyword evidence="2" id="KW-0805">Transcription regulation</keyword>
<feature type="region of interest" description="Disordered" evidence="6">
    <location>
        <begin position="62"/>
        <end position="81"/>
    </location>
</feature>
<organism evidence="8 9">
    <name type="scientific">Hibiscus syriacus</name>
    <name type="common">Rose of Sharon</name>
    <dbReference type="NCBI Taxonomy" id="106335"/>
    <lineage>
        <taxon>Eukaryota</taxon>
        <taxon>Viridiplantae</taxon>
        <taxon>Streptophyta</taxon>
        <taxon>Embryophyta</taxon>
        <taxon>Tracheophyta</taxon>
        <taxon>Spermatophyta</taxon>
        <taxon>Magnoliopsida</taxon>
        <taxon>eudicotyledons</taxon>
        <taxon>Gunneridae</taxon>
        <taxon>Pentapetalae</taxon>
        <taxon>rosids</taxon>
        <taxon>malvids</taxon>
        <taxon>Malvales</taxon>
        <taxon>Malvaceae</taxon>
        <taxon>Malvoideae</taxon>
        <taxon>Hibiscus</taxon>
    </lineage>
</organism>
<evidence type="ECO:0000256" key="4">
    <source>
        <dbReference type="ARBA" id="ARBA00023163"/>
    </source>
</evidence>
<protein>
    <recommendedName>
        <fullName evidence="7">BZIP domain-containing protein</fullName>
    </recommendedName>
</protein>
<dbReference type="PANTHER" id="PTHR45764:SF38">
    <property type="entry name" value="BZIP TRANSCRIPTION FACTOR 44"/>
    <property type="match status" value="1"/>
</dbReference>
<dbReference type="CDD" id="cd14702">
    <property type="entry name" value="bZIP_plant_GBF1"/>
    <property type="match status" value="1"/>
</dbReference>
<evidence type="ECO:0000313" key="9">
    <source>
        <dbReference type="Proteomes" id="UP000436088"/>
    </source>
</evidence>
<evidence type="ECO:0000256" key="6">
    <source>
        <dbReference type="SAM" id="MobiDB-lite"/>
    </source>
</evidence>
<dbReference type="InterPro" id="IPR046347">
    <property type="entry name" value="bZIP_sf"/>
</dbReference>